<reference evidence="1 2" key="1">
    <citation type="submission" date="2016-11" db="EMBL/GenBank/DDBJ databases">
        <authorList>
            <consortium name="Pathogen Informatics"/>
        </authorList>
    </citation>
    <scope>NUCLEOTIDE SEQUENCE [LARGE SCALE GENOMIC DNA]</scope>
    <source>
        <strain evidence="1 2">968</strain>
    </source>
</reference>
<dbReference type="EMBL" id="FSFA01000003">
    <property type="protein sequence ID" value="SHX43561.1"/>
    <property type="molecule type" value="Genomic_DNA"/>
</dbReference>
<comment type="caution">
    <text evidence="1">The sequence shown here is derived from an EMBL/GenBank/DDBJ whole genome shotgun (WGS) entry which is preliminary data.</text>
</comment>
<organism evidence="1 2">
    <name type="scientific">Mycobacteroides abscessus subsp. bolletii</name>
    <dbReference type="NCBI Taxonomy" id="319705"/>
    <lineage>
        <taxon>Bacteria</taxon>
        <taxon>Bacillati</taxon>
        <taxon>Actinomycetota</taxon>
        <taxon>Actinomycetes</taxon>
        <taxon>Mycobacteriales</taxon>
        <taxon>Mycobacteriaceae</taxon>
        <taxon>Mycobacteroides</taxon>
        <taxon>Mycobacteroides abscessus</taxon>
    </lineage>
</organism>
<dbReference type="Gene3D" id="3.40.50.1820">
    <property type="entry name" value="alpha/beta hydrolase"/>
    <property type="match status" value="1"/>
</dbReference>
<accession>A0A9Q7SEU8</accession>
<dbReference type="Proteomes" id="UP000185183">
    <property type="component" value="Unassembled WGS sequence"/>
</dbReference>
<dbReference type="SUPFAM" id="SSF53474">
    <property type="entry name" value="alpha/beta-Hydrolases"/>
    <property type="match status" value="1"/>
</dbReference>
<evidence type="ECO:0008006" key="3">
    <source>
        <dbReference type="Google" id="ProtNLM"/>
    </source>
</evidence>
<dbReference type="AlphaFoldDB" id="A0A9Q7SEU8"/>
<evidence type="ECO:0000313" key="1">
    <source>
        <dbReference type="EMBL" id="SHX43561.1"/>
    </source>
</evidence>
<evidence type="ECO:0000313" key="2">
    <source>
        <dbReference type="Proteomes" id="UP000185183"/>
    </source>
</evidence>
<proteinExistence type="predicted"/>
<gene>
    <name evidence="1" type="ORF">SAMEA2275694_02658</name>
</gene>
<sequence length="292" mass="29890">MTWADVACKLDGITHVRHAALTFNGTWGAGLVQYPSMVAGALPDLIEEIPVPYPASFGPLGGDASSMSYAQSVQWAFNWVSQWLAANPLRTFSLIGYSQGAEAAARVAMALQGGSLAHYLPNFIGGIAFGPPCRGAGFHAPTIADPGGRGIANVNMASLPTIGGKVVWADYVHSKANGDAGDDMYGVVPTGAVGQIMTDVYSIATQVQLNNIGLLTTNVIDGLTYAVKDAVSAPLAAIEAAGDGIAFLAAPGGPTAPHISYGGEIDGYSNLLPDATAFLAEIADLTPARTAA</sequence>
<dbReference type="InterPro" id="IPR029058">
    <property type="entry name" value="AB_hydrolase_fold"/>
</dbReference>
<dbReference type="RefSeq" id="WP_074357478.1">
    <property type="nucleotide sequence ID" value="NZ_FSCP01000001.1"/>
</dbReference>
<name>A0A9Q7SEU8_9MYCO</name>
<protein>
    <recommendedName>
        <fullName evidence="3">PE-PPE domain-containing protein</fullName>
    </recommendedName>
</protein>